<protein>
    <submittedName>
        <fullName evidence="1">CACTA en-spm transposon protein</fullName>
    </submittedName>
</protein>
<dbReference type="EMBL" id="SSTD01003661">
    <property type="protein sequence ID" value="TYK25896.1"/>
    <property type="molecule type" value="Genomic_DNA"/>
</dbReference>
<evidence type="ECO:0000313" key="1">
    <source>
        <dbReference type="EMBL" id="TYK25896.1"/>
    </source>
</evidence>
<dbReference type="AlphaFoldDB" id="A0A5D3DQF6"/>
<gene>
    <name evidence="1" type="ORF">E5676_scaffold436G001240</name>
</gene>
<name>A0A5D3DQF6_CUCMM</name>
<accession>A0A5D3DQF6</accession>
<reference evidence="1 2" key="1">
    <citation type="submission" date="2019-08" db="EMBL/GenBank/DDBJ databases">
        <title>Draft genome sequences of two oriental melons (Cucumis melo L. var makuwa).</title>
        <authorList>
            <person name="Kwon S.-Y."/>
        </authorList>
    </citation>
    <scope>NUCLEOTIDE SEQUENCE [LARGE SCALE GENOMIC DNA]</scope>
    <source>
        <strain evidence="2">cv. Chang Bougi</strain>
        <tissue evidence="1">Leaf</tissue>
    </source>
</reference>
<organism evidence="1 2">
    <name type="scientific">Cucumis melo var. makuwa</name>
    <name type="common">Oriental melon</name>
    <dbReference type="NCBI Taxonomy" id="1194695"/>
    <lineage>
        <taxon>Eukaryota</taxon>
        <taxon>Viridiplantae</taxon>
        <taxon>Streptophyta</taxon>
        <taxon>Embryophyta</taxon>
        <taxon>Tracheophyta</taxon>
        <taxon>Spermatophyta</taxon>
        <taxon>Magnoliopsida</taxon>
        <taxon>eudicotyledons</taxon>
        <taxon>Gunneridae</taxon>
        <taxon>Pentapetalae</taxon>
        <taxon>rosids</taxon>
        <taxon>fabids</taxon>
        <taxon>Cucurbitales</taxon>
        <taxon>Cucurbitaceae</taxon>
        <taxon>Benincaseae</taxon>
        <taxon>Cucumis</taxon>
    </lineage>
</organism>
<comment type="caution">
    <text evidence="1">The sequence shown here is derived from an EMBL/GenBank/DDBJ whole genome shotgun (WGS) entry which is preliminary data.</text>
</comment>
<sequence length="108" mass="12555">MPLPLLRSPPYIEHELAEKKGELIDCVELFRETHVQARKFVSQAVEDMHNQMLELQSQPTPEAEGPQDDECEQFHDVMFAVHRKKIELQAKPNEALNELKCKMKITKC</sequence>
<proteinExistence type="predicted"/>
<evidence type="ECO:0000313" key="2">
    <source>
        <dbReference type="Proteomes" id="UP000321947"/>
    </source>
</evidence>
<dbReference type="Proteomes" id="UP000321947">
    <property type="component" value="Unassembled WGS sequence"/>
</dbReference>